<evidence type="ECO:0000313" key="4">
    <source>
        <dbReference type="EMBL" id="CAH0518944.1"/>
    </source>
</evidence>
<feature type="compositionally biased region" description="Acidic residues" evidence="1">
    <location>
        <begin position="418"/>
        <end position="427"/>
    </location>
</feature>
<feature type="region of interest" description="Disordered" evidence="1">
    <location>
        <begin position="32"/>
        <end position="181"/>
    </location>
</feature>
<dbReference type="Proteomes" id="UP001158986">
    <property type="component" value="Unassembled WGS sequence"/>
</dbReference>
<feature type="transmembrane region" description="Helical" evidence="2">
    <location>
        <begin position="6"/>
        <end position="23"/>
    </location>
</feature>
<keyword evidence="2" id="KW-0472">Membrane</keyword>
<keyword evidence="5" id="KW-1185">Reference proteome</keyword>
<evidence type="ECO:0000256" key="1">
    <source>
        <dbReference type="SAM" id="MobiDB-lite"/>
    </source>
</evidence>
<dbReference type="AlphaFoldDB" id="A0AAU9LJE3"/>
<proteinExistence type="predicted"/>
<protein>
    <submittedName>
        <fullName evidence="3">Uncharacterized protein</fullName>
    </submittedName>
</protein>
<accession>A0AAU9LJE3</accession>
<evidence type="ECO:0000313" key="3">
    <source>
        <dbReference type="EMBL" id="CAH0482957.1"/>
    </source>
</evidence>
<dbReference type="Proteomes" id="UP001160483">
    <property type="component" value="Unassembled WGS sequence"/>
</dbReference>
<evidence type="ECO:0000256" key="2">
    <source>
        <dbReference type="SAM" id="Phobius"/>
    </source>
</evidence>
<organism evidence="3 6">
    <name type="scientific">Peronospora belbahrii</name>
    <dbReference type="NCBI Taxonomy" id="622444"/>
    <lineage>
        <taxon>Eukaryota</taxon>
        <taxon>Sar</taxon>
        <taxon>Stramenopiles</taxon>
        <taxon>Oomycota</taxon>
        <taxon>Peronosporomycetes</taxon>
        <taxon>Peronosporales</taxon>
        <taxon>Peronosporaceae</taxon>
        <taxon>Peronospora</taxon>
    </lineage>
</organism>
<evidence type="ECO:0000313" key="5">
    <source>
        <dbReference type="Proteomes" id="UP001158986"/>
    </source>
</evidence>
<sequence>MVVIIIVAVMFVAVTSWVIRWYCMRRLKAKSKLRSRRNRSIHAANIQATSPSNTTGRSSGTPSFPAFDRRTRGIQSPVTGERGRGNQDVQHGRLTPRSREQTSARGRRNPDLEFASNRTRQTSREHDSRRGKRALNLEGGRREPGSGRRWQTPDTNFVPNGPRSHKEAGMQYEPNSGRSRRDTYKMCKAETVTRNPTSNDAAPSSSGTVYTGRNTYERVAQFAQLAAFEAPSPSPVRPQRPIQSIPVSDAVPKHIRAPAQNARPAPSAPSMPKRTEYYIEESPVAADYDILSPKTARSLASVASSATTVVVPGRNRPTALQQGRRPQHAPAVASYYQPGYSVDDAKSFGGESRFSESKYDESGFGNKQKAPGNYLDSFMSKDSSMAWSRASGLSDDSYYLAPPTNLACIPVIEAPREDDDALSEDAYSDWGHSTHQTSDDFRSTAASYSAKDASFFSVNSDFSDSSSMFKEREF</sequence>
<dbReference type="EMBL" id="CAKLCB010000273">
    <property type="protein sequence ID" value="CAH0518944.1"/>
    <property type="molecule type" value="Genomic_DNA"/>
</dbReference>
<comment type="caution">
    <text evidence="3">The sequence shown here is derived from an EMBL/GenBank/DDBJ whole genome shotgun (WGS) entry which is preliminary data.</text>
</comment>
<evidence type="ECO:0000313" key="6">
    <source>
        <dbReference type="Proteomes" id="UP001160483"/>
    </source>
</evidence>
<name>A0AAU9LJE3_9STRA</name>
<keyword evidence="2" id="KW-0812">Transmembrane</keyword>
<keyword evidence="2" id="KW-1133">Transmembrane helix</keyword>
<feature type="compositionally biased region" description="Polar residues" evidence="1">
    <location>
        <begin position="46"/>
        <end position="62"/>
    </location>
</feature>
<feature type="region of interest" description="Disordered" evidence="1">
    <location>
        <begin position="418"/>
        <end position="442"/>
    </location>
</feature>
<reference evidence="3 5" key="1">
    <citation type="submission" date="2021-11" db="EMBL/GenBank/DDBJ databases">
        <authorList>
            <person name="Islam A."/>
            <person name="Islam S."/>
            <person name="Flora M.S."/>
            <person name="Rahman M."/>
            <person name="Ziaur R.M."/>
            <person name="Epstein J.H."/>
            <person name="Hassan M."/>
            <person name="Klassen M."/>
            <person name="Woodard K."/>
            <person name="Webb A."/>
            <person name="Webby R.J."/>
            <person name="El Zowalaty M.E."/>
        </authorList>
    </citation>
    <scope>NUCLEOTIDE SEQUENCE</scope>
    <source>
        <strain evidence="4">Pbs1</strain>
        <strain evidence="3">Pbs3</strain>
    </source>
</reference>
<dbReference type="EMBL" id="CAKKTJ010000336">
    <property type="protein sequence ID" value="CAH0482957.1"/>
    <property type="molecule type" value="Genomic_DNA"/>
</dbReference>
<gene>
    <name evidence="4" type="ORF">PBS001_LOCUS5493</name>
    <name evidence="3" type="ORF">PBS003_LOCUS9534</name>
</gene>